<evidence type="ECO:0000256" key="4">
    <source>
        <dbReference type="PROSITE-ProRule" id="PRU00094"/>
    </source>
</evidence>
<dbReference type="STRING" id="983966.A0A1E4S7W6"/>
<keyword evidence="3" id="KW-0862">Zinc</keyword>
<name>A0A1E4S7W6_CYBJN</name>
<dbReference type="SMART" id="SM00401">
    <property type="entry name" value="ZnF_GATA"/>
    <property type="match status" value="1"/>
</dbReference>
<dbReference type="Pfam" id="PF00320">
    <property type="entry name" value="GATA"/>
    <property type="match status" value="1"/>
</dbReference>
<dbReference type="EMBL" id="KV453926">
    <property type="protein sequence ID" value="ODV75482.1"/>
    <property type="molecule type" value="Genomic_DNA"/>
</dbReference>
<gene>
    <name evidence="7" type="ORF">CYBJADRAFT_160902</name>
</gene>
<accession>A0A1E4S7W6</accession>
<dbReference type="GO" id="GO:0008270">
    <property type="term" value="F:zinc ion binding"/>
    <property type="evidence" value="ECO:0007669"/>
    <property type="project" value="UniProtKB-KW"/>
</dbReference>
<sequence>MSFRLPSFTELTATFNSSLQLPGDACIGPNSANSRSFKASIPQRTHSAAPMVAASTPFTGHHLHQANQQYHGPHQYHTHLPPNGFQRGNRGSAYRFPPSPTRPRSQMYQHQQLNGFGLPEHVSPAQGPIPVGAQSDSRYNQPNYVITGSNSGGYNHQQFEMQPMIPQQQQQQKQQQIKHRKADSYDNENSLSALADVASNASVDLQGLVNKLEKVFGFSAKLNSIFEKILQDFKTSVHSPLGDLGSPTEMLHLIGRFHNQTGDETVQVSADVINDLVQNTPLDILKEAAHITAEIKFFFDQWILYNEQSSHKREPSASGQGDRTNVLDKSPMSSVKPQVKGPTPLQEHVRSKRAREEGDKLNPVTKRHRSFSAERGKGGQSIALVVKPPTPVTLPQSSQPKNNLNQELSIRTHHVCKQCGSDDTPEWRRGPYGVRSLCNACGLFFSKLTRKFGTKEATSIMMQRRDIGEGDNRRLPL</sequence>
<evidence type="ECO:0000256" key="1">
    <source>
        <dbReference type="ARBA" id="ARBA00022723"/>
    </source>
</evidence>
<evidence type="ECO:0000256" key="5">
    <source>
        <dbReference type="SAM" id="MobiDB-lite"/>
    </source>
</evidence>
<reference evidence="7 8" key="1">
    <citation type="journal article" date="2016" name="Proc. Natl. Acad. Sci. U.S.A.">
        <title>Comparative genomics of biotechnologically important yeasts.</title>
        <authorList>
            <person name="Riley R."/>
            <person name="Haridas S."/>
            <person name="Wolfe K.H."/>
            <person name="Lopes M.R."/>
            <person name="Hittinger C.T."/>
            <person name="Goeker M."/>
            <person name="Salamov A.A."/>
            <person name="Wisecaver J.H."/>
            <person name="Long T.M."/>
            <person name="Calvey C.H."/>
            <person name="Aerts A.L."/>
            <person name="Barry K.W."/>
            <person name="Choi C."/>
            <person name="Clum A."/>
            <person name="Coughlan A.Y."/>
            <person name="Deshpande S."/>
            <person name="Douglass A.P."/>
            <person name="Hanson S.J."/>
            <person name="Klenk H.-P."/>
            <person name="LaButti K.M."/>
            <person name="Lapidus A."/>
            <person name="Lindquist E.A."/>
            <person name="Lipzen A.M."/>
            <person name="Meier-Kolthoff J.P."/>
            <person name="Ohm R.A."/>
            <person name="Otillar R.P."/>
            <person name="Pangilinan J.L."/>
            <person name="Peng Y."/>
            <person name="Rokas A."/>
            <person name="Rosa C.A."/>
            <person name="Scheuner C."/>
            <person name="Sibirny A.A."/>
            <person name="Slot J.C."/>
            <person name="Stielow J.B."/>
            <person name="Sun H."/>
            <person name="Kurtzman C.P."/>
            <person name="Blackwell M."/>
            <person name="Grigoriev I.V."/>
            <person name="Jeffries T.W."/>
        </authorList>
    </citation>
    <scope>NUCLEOTIDE SEQUENCE [LARGE SCALE GENOMIC DNA]</scope>
    <source>
        <strain evidence="8">ATCC 18201 / CBS 1600 / BCRC 20928 / JCM 3617 / NBRC 0987 / NRRL Y-1542</strain>
    </source>
</reference>
<dbReference type="Gene3D" id="3.30.50.10">
    <property type="entry name" value="Erythroid Transcription Factor GATA-1, subunit A"/>
    <property type="match status" value="1"/>
</dbReference>
<proteinExistence type="predicted"/>
<dbReference type="InterPro" id="IPR013088">
    <property type="entry name" value="Znf_NHR/GATA"/>
</dbReference>
<feature type="compositionally biased region" description="Low complexity" evidence="5">
    <location>
        <begin position="164"/>
        <end position="175"/>
    </location>
</feature>
<dbReference type="GeneID" id="30987964"/>
<dbReference type="GO" id="GO:0043565">
    <property type="term" value="F:sequence-specific DNA binding"/>
    <property type="evidence" value="ECO:0007669"/>
    <property type="project" value="InterPro"/>
</dbReference>
<evidence type="ECO:0000313" key="7">
    <source>
        <dbReference type="EMBL" id="ODV75482.1"/>
    </source>
</evidence>
<dbReference type="PROSITE" id="PS00344">
    <property type="entry name" value="GATA_ZN_FINGER_1"/>
    <property type="match status" value="1"/>
</dbReference>
<feature type="region of interest" description="Disordered" evidence="5">
    <location>
        <begin position="311"/>
        <end position="378"/>
    </location>
</feature>
<dbReference type="RefSeq" id="XP_020072521.1">
    <property type="nucleotide sequence ID" value="XM_020213568.1"/>
</dbReference>
<evidence type="ECO:0000256" key="2">
    <source>
        <dbReference type="ARBA" id="ARBA00022771"/>
    </source>
</evidence>
<dbReference type="OMA" id="IGPNSAN"/>
<evidence type="ECO:0000259" key="6">
    <source>
        <dbReference type="PROSITE" id="PS50114"/>
    </source>
</evidence>
<dbReference type="GO" id="GO:0006355">
    <property type="term" value="P:regulation of DNA-templated transcription"/>
    <property type="evidence" value="ECO:0007669"/>
    <property type="project" value="InterPro"/>
</dbReference>
<evidence type="ECO:0000313" key="8">
    <source>
        <dbReference type="Proteomes" id="UP000094389"/>
    </source>
</evidence>
<dbReference type="InterPro" id="IPR051140">
    <property type="entry name" value="GATA_TF"/>
</dbReference>
<dbReference type="InterPro" id="IPR000679">
    <property type="entry name" value="Znf_GATA"/>
</dbReference>
<dbReference type="Proteomes" id="UP000094389">
    <property type="component" value="Unassembled WGS sequence"/>
</dbReference>
<feature type="region of interest" description="Disordered" evidence="5">
    <location>
        <begin position="164"/>
        <end position="186"/>
    </location>
</feature>
<feature type="domain" description="GATA-type" evidence="6">
    <location>
        <begin position="410"/>
        <end position="445"/>
    </location>
</feature>
<dbReference type="PROSITE" id="PS50114">
    <property type="entry name" value="GATA_ZN_FINGER_2"/>
    <property type="match status" value="1"/>
</dbReference>
<dbReference type="PANTHER" id="PTHR45658:SF18">
    <property type="entry name" value="PROTEIN GAT2"/>
    <property type="match status" value="1"/>
</dbReference>
<dbReference type="PANTHER" id="PTHR45658">
    <property type="entry name" value="GATA TRANSCRIPTION FACTOR"/>
    <property type="match status" value="1"/>
</dbReference>
<dbReference type="SUPFAM" id="SSF57716">
    <property type="entry name" value="Glucocorticoid receptor-like (DNA-binding domain)"/>
    <property type="match status" value="1"/>
</dbReference>
<dbReference type="CDD" id="cd00202">
    <property type="entry name" value="ZnF_GATA"/>
    <property type="match status" value="1"/>
</dbReference>
<dbReference type="OrthoDB" id="2162994at2759"/>
<dbReference type="AlphaFoldDB" id="A0A1E4S7W6"/>
<evidence type="ECO:0000256" key="3">
    <source>
        <dbReference type="ARBA" id="ARBA00022833"/>
    </source>
</evidence>
<protein>
    <recommendedName>
        <fullName evidence="6">GATA-type domain-containing protein</fullName>
    </recommendedName>
</protein>
<keyword evidence="8" id="KW-1185">Reference proteome</keyword>
<keyword evidence="1" id="KW-0479">Metal-binding</keyword>
<organism evidence="7 8">
    <name type="scientific">Cyberlindnera jadinii (strain ATCC 18201 / CBS 1600 / BCRC 20928 / JCM 3617 / NBRC 0987 / NRRL Y-1542)</name>
    <name type="common">Torula yeast</name>
    <name type="synonym">Candida utilis</name>
    <dbReference type="NCBI Taxonomy" id="983966"/>
    <lineage>
        <taxon>Eukaryota</taxon>
        <taxon>Fungi</taxon>
        <taxon>Dikarya</taxon>
        <taxon>Ascomycota</taxon>
        <taxon>Saccharomycotina</taxon>
        <taxon>Saccharomycetes</taxon>
        <taxon>Phaffomycetales</taxon>
        <taxon>Phaffomycetaceae</taxon>
        <taxon>Cyberlindnera</taxon>
    </lineage>
</organism>
<keyword evidence="2 4" id="KW-0863">Zinc-finger</keyword>